<dbReference type="InterPro" id="IPR027417">
    <property type="entry name" value="P-loop_NTPase"/>
</dbReference>
<feature type="domain" description="ABC transporter" evidence="13">
    <location>
        <begin position="394"/>
        <end position="651"/>
    </location>
</feature>
<dbReference type="InterPro" id="IPR003593">
    <property type="entry name" value="AAA+_ATPase"/>
</dbReference>
<dbReference type="SUPFAM" id="SSF90123">
    <property type="entry name" value="ABC transporter transmembrane region"/>
    <property type="match status" value="2"/>
</dbReference>
<keyword evidence="9 12" id="KW-1133">Transmembrane helix</keyword>
<evidence type="ECO:0000256" key="7">
    <source>
        <dbReference type="ARBA" id="ARBA00022741"/>
    </source>
</evidence>
<protein>
    <recommendedName>
        <fullName evidence="3">Probable ATP-dependent transporter ycf16</fullName>
    </recommendedName>
</protein>
<dbReference type="PANTHER" id="PTHR43394:SF27">
    <property type="entry name" value="ATP-DEPENDENT TRANSLOCASE ABCB1-LIKE"/>
    <property type="match status" value="1"/>
</dbReference>
<comment type="similarity">
    <text evidence="2">Belongs to the ABC transporter superfamily. ABCB family. Multidrug resistance exporter (TC 3.A.1.201) subfamily.</text>
</comment>
<dbReference type="GO" id="GO:0005524">
    <property type="term" value="F:ATP binding"/>
    <property type="evidence" value="ECO:0007669"/>
    <property type="project" value="UniProtKB-KW"/>
</dbReference>
<sequence>MDAPENSSSTDATPSSKKSLRSWFRRNNGAKKNADHDQHNTKPLPYWQLFRYASRTDLLMIALSVIAAIAHGSLLPILTVLFGRVIDEFDDLINVPQSSDQFGFADNVSDEIKNTTNLFLIVSFVAFALSFVQLFFSLAAANNIGNNLRRRFFNNLVAQDCDFYDDHQAGSLTHIVINDINLIQAGVGDKLATAIQYMSTFFIGIVIGFIYGWRLTLVVLAVTPLLVIAGSVFGNASAEATGDGLGAYGRAGAVASEVLGLIRTVTAFGGQQDEAKRYESALDSAYRSAVKAAVSQGLGLGTSMLLILSTYGLAFWYGSTLVKDGKMSAGDVLLVFFSITLGASSLGTAGPAFKSFTVARAAAPRVFEIIDRSSPIDPTSEDGVIPTEPARGHIRFEHVHFNYRKRIVEDGQSHLVLNNFSLDIPVGTSEAFCGKSGSGKSTVARLIQRFYDPLQGRITLDGTDLRELNVQWLRSQIGVVSQMPSLFMLSIKENIALGAGLDFVKDASGKLVAKRKEVTDEQIINAAKMANAHSFISKLPEGYNTMLGERGAMLSGGQKQRVCIARALVRDPKLLVLDESTASLDTASERLVQDALDKAAAGRTTITIAHRLSTIRNADNISCLQNGNVVERGPHDELVRHENGFYRNLIELQRIEKAKFEEEKKHYEDDEALPVPLTSVSVSQTKDSTTKVIEGVEEEEANGPDLDKKLFRRTLRFNSSEWPFMAFGTLGAILAGVIWPLASISLVELIEIMIGDVDSSDVRFWALSFVVLGLMAFVGNVCQHAVLGVSGEKLTRKLRKLAFRSLLRQDIGYFDLKENSLGALTTRLSSDAGAVKGLTGDLFGIGMNLLGSLLTGLIIAFANCWRVTLVVLAIIPGIALGGYFEMQASAGIDSGAKKDFAKANTLAAEAVDNIGTVRSLGIEDYFIGRYDNNINATILAKSRKALFTGLAYGFSEFCQFIIWYATFKAGGDFVEKRYCTFQEMLLSSMAILFAAITLGNVSIFAPDVAASKLGATQIYRLIDRTSQIDPTNPDGERRDSVEGDVSAEKVHFEYPRRPDVPVLRGLSLDIENGKTLAIVGTSGHGKSTIISLIERFYNIREGKICIDGHDIEQSNVQDLRSHIGIVSQEPELFNRSVFDNIAYGASHEDGTPISMSDVVEAAKLANAHEFITQLPQGYDTMVGPRGDAISGGQRQRVAIARSLIRKPAVLLLDEATSALDSASEGVVQEALDRAASERTTIVVAHRLSTIRNASKIVVVRKGRVIESGTHDVLLRRNGAYAELVRHQLTDV</sequence>
<comment type="caution">
    <text evidence="15">The sequence shown here is derived from an EMBL/GenBank/DDBJ whole genome shotgun (WGS) entry which is preliminary data.</text>
</comment>
<feature type="transmembrane region" description="Helical" evidence="12">
    <location>
        <begin position="762"/>
        <end position="789"/>
    </location>
</feature>
<dbReference type="SMART" id="SM00382">
    <property type="entry name" value="AAA"/>
    <property type="match status" value="2"/>
</dbReference>
<evidence type="ECO:0000256" key="1">
    <source>
        <dbReference type="ARBA" id="ARBA00004141"/>
    </source>
</evidence>
<name>A0A2V3J0I7_9FLOR</name>
<feature type="domain" description="ABC transmembrane type-1" evidence="14">
    <location>
        <begin position="62"/>
        <end position="357"/>
    </location>
</feature>
<evidence type="ECO:0000256" key="12">
    <source>
        <dbReference type="SAM" id="Phobius"/>
    </source>
</evidence>
<feature type="transmembrane region" description="Helical" evidence="12">
    <location>
        <begin position="945"/>
        <end position="965"/>
    </location>
</feature>
<feature type="transmembrane region" description="Helical" evidence="12">
    <location>
        <begin position="118"/>
        <end position="141"/>
    </location>
</feature>
<evidence type="ECO:0000259" key="13">
    <source>
        <dbReference type="PROSITE" id="PS50893"/>
    </source>
</evidence>
<comment type="subcellular location">
    <subcellularLocation>
        <location evidence="1">Membrane</location>
        <topology evidence="1">Multi-pass membrane protein</topology>
    </subcellularLocation>
</comment>
<gene>
    <name evidence="15" type="ORF">BWQ96_02312</name>
</gene>
<dbReference type="InterPro" id="IPR011527">
    <property type="entry name" value="ABC1_TM_dom"/>
</dbReference>
<evidence type="ECO:0000256" key="6">
    <source>
        <dbReference type="ARBA" id="ARBA00022737"/>
    </source>
</evidence>
<evidence type="ECO:0000256" key="11">
    <source>
        <dbReference type="ARBA" id="ARBA00023180"/>
    </source>
</evidence>
<keyword evidence="4" id="KW-0813">Transport</keyword>
<keyword evidence="5 12" id="KW-0812">Transmembrane</keyword>
<dbReference type="InterPro" id="IPR039421">
    <property type="entry name" value="Type_1_exporter"/>
</dbReference>
<keyword evidence="11" id="KW-0325">Glycoprotein</keyword>
<dbReference type="FunFam" id="3.40.50.300:FF:000251">
    <property type="entry name" value="ABC transporter B family member 19"/>
    <property type="match status" value="1"/>
</dbReference>
<proteinExistence type="inferred from homology"/>
<dbReference type="OrthoDB" id="6500128at2759"/>
<dbReference type="Pfam" id="PF00664">
    <property type="entry name" value="ABC_membrane"/>
    <property type="match status" value="2"/>
</dbReference>
<evidence type="ECO:0000256" key="10">
    <source>
        <dbReference type="ARBA" id="ARBA00023136"/>
    </source>
</evidence>
<dbReference type="Proteomes" id="UP000247409">
    <property type="component" value="Unassembled WGS sequence"/>
</dbReference>
<keyword evidence="16" id="KW-1185">Reference proteome</keyword>
<reference evidence="15 16" key="1">
    <citation type="journal article" date="2018" name="Mol. Biol. Evol.">
        <title>Analysis of the draft genome of the red seaweed Gracilariopsis chorda provides insights into genome size evolution in Rhodophyta.</title>
        <authorList>
            <person name="Lee J."/>
            <person name="Yang E.C."/>
            <person name="Graf L."/>
            <person name="Yang J.H."/>
            <person name="Qiu H."/>
            <person name="Zel Zion U."/>
            <person name="Chan C.X."/>
            <person name="Stephens T.G."/>
            <person name="Weber A.P.M."/>
            <person name="Boo G.H."/>
            <person name="Boo S.M."/>
            <person name="Kim K.M."/>
            <person name="Shin Y."/>
            <person name="Jung M."/>
            <person name="Lee S.J."/>
            <person name="Yim H.S."/>
            <person name="Lee J.H."/>
            <person name="Bhattacharya D."/>
            <person name="Yoon H.S."/>
        </authorList>
    </citation>
    <scope>NUCLEOTIDE SEQUENCE [LARGE SCALE GENOMIC DNA]</scope>
    <source>
        <strain evidence="15 16">SKKU-2015</strain>
        <tissue evidence="15">Whole body</tissue>
    </source>
</reference>
<dbReference type="PROSITE" id="PS00211">
    <property type="entry name" value="ABC_TRANSPORTER_1"/>
    <property type="match status" value="2"/>
</dbReference>
<dbReference type="InterPro" id="IPR036640">
    <property type="entry name" value="ABC1_TM_sf"/>
</dbReference>
<keyword evidence="8" id="KW-0067">ATP-binding</keyword>
<dbReference type="CDD" id="cd18577">
    <property type="entry name" value="ABC_6TM_Pgp_ABCB1_D1_like"/>
    <property type="match status" value="1"/>
</dbReference>
<dbReference type="InterPro" id="IPR017871">
    <property type="entry name" value="ABC_transporter-like_CS"/>
</dbReference>
<dbReference type="PANTHER" id="PTHR43394">
    <property type="entry name" value="ATP-DEPENDENT PERMEASE MDL1, MITOCHONDRIAL"/>
    <property type="match status" value="1"/>
</dbReference>
<keyword evidence="7" id="KW-0547">Nucleotide-binding</keyword>
<dbReference type="Pfam" id="PF00005">
    <property type="entry name" value="ABC_tran"/>
    <property type="match status" value="2"/>
</dbReference>
<dbReference type="CDD" id="cd18578">
    <property type="entry name" value="ABC_6TM_Pgp_ABCB1_D2_like"/>
    <property type="match status" value="1"/>
</dbReference>
<dbReference type="Gene3D" id="3.40.50.300">
    <property type="entry name" value="P-loop containing nucleotide triphosphate hydrolases"/>
    <property type="match status" value="2"/>
</dbReference>
<feature type="transmembrane region" description="Helical" evidence="12">
    <location>
        <begin position="722"/>
        <end position="742"/>
    </location>
</feature>
<dbReference type="GO" id="GO:0005743">
    <property type="term" value="C:mitochondrial inner membrane"/>
    <property type="evidence" value="ECO:0007669"/>
    <property type="project" value="TreeGrafter"/>
</dbReference>
<dbReference type="GO" id="GO:0015421">
    <property type="term" value="F:ABC-type oligopeptide transporter activity"/>
    <property type="evidence" value="ECO:0007669"/>
    <property type="project" value="TreeGrafter"/>
</dbReference>
<dbReference type="SUPFAM" id="SSF52540">
    <property type="entry name" value="P-loop containing nucleoside triphosphate hydrolases"/>
    <property type="match status" value="2"/>
</dbReference>
<feature type="transmembrane region" description="Helical" evidence="12">
    <location>
        <begin position="985"/>
        <end position="1005"/>
    </location>
</feature>
<feature type="domain" description="ABC transmembrane type-1" evidence="14">
    <location>
        <begin position="726"/>
        <end position="1010"/>
    </location>
</feature>
<accession>A0A2V3J0I7</accession>
<dbReference type="FunFam" id="1.20.1560.10:FF:000018">
    <property type="entry name" value="ATP-binding cassette subfamily B member 11"/>
    <property type="match status" value="1"/>
</dbReference>
<evidence type="ECO:0000256" key="9">
    <source>
        <dbReference type="ARBA" id="ARBA00022989"/>
    </source>
</evidence>
<feature type="domain" description="ABC transporter" evidence="13">
    <location>
        <begin position="1045"/>
        <end position="1286"/>
    </location>
</feature>
<dbReference type="PROSITE" id="PS50893">
    <property type="entry name" value="ABC_TRANSPORTER_2"/>
    <property type="match status" value="2"/>
</dbReference>
<dbReference type="GO" id="GO:0090374">
    <property type="term" value="P:oligopeptide export from mitochondrion"/>
    <property type="evidence" value="ECO:0007669"/>
    <property type="project" value="TreeGrafter"/>
</dbReference>
<dbReference type="GO" id="GO:0016887">
    <property type="term" value="F:ATP hydrolysis activity"/>
    <property type="evidence" value="ECO:0007669"/>
    <property type="project" value="InterPro"/>
</dbReference>
<evidence type="ECO:0000313" key="16">
    <source>
        <dbReference type="Proteomes" id="UP000247409"/>
    </source>
</evidence>
<dbReference type="EMBL" id="NBIV01000018">
    <property type="protein sequence ID" value="PXF47926.1"/>
    <property type="molecule type" value="Genomic_DNA"/>
</dbReference>
<evidence type="ECO:0000313" key="15">
    <source>
        <dbReference type="EMBL" id="PXF47926.1"/>
    </source>
</evidence>
<organism evidence="15 16">
    <name type="scientific">Gracilariopsis chorda</name>
    <dbReference type="NCBI Taxonomy" id="448386"/>
    <lineage>
        <taxon>Eukaryota</taxon>
        <taxon>Rhodophyta</taxon>
        <taxon>Florideophyceae</taxon>
        <taxon>Rhodymeniophycidae</taxon>
        <taxon>Gracilariales</taxon>
        <taxon>Gracilariaceae</taxon>
        <taxon>Gracilariopsis</taxon>
    </lineage>
</organism>
<keyword evidence="10 12" id="KW-0472">Membrane</keyword>
<feature type="transmembrane region" description="Helical" evidence="12">
    <location>
        <begin position="842"/>
        <end position="861"/>
    </location>
</feature>
<dbReference type="PROSITE" id="PS50929">
    <property type="entry name" value="ABC_TM1F"/>
    <property type="match status" value="2"/>
</dbReference>
<feature type="transmembrane region" description="Helical" evidence="12">
    <location>
        <begin position="332"/>
        <end position="353"/>
    </location>
</feature>
<evidence type="ECO:0000256" key="4">
    <source>
        <dbReference type="ARBA" id="ARBA00022448"/>
    </source>
</evidence>
<evidence type="ECO:0000256" key="2">
    <source>
        <dbReference type="ARBA" id="ARBA00007577"/>
    </source>
</evidence>
<feature type="transmembrane region" description="Helical" evidence="12">
    <location>
        <begin position="58"/>
        <end position="82"/>
    </location>
</feature>
<evidence type="ECO:0000256" key="5">
    <source>
        <dbReference type="ARBA" id="ARBA00022692"/>
    </source>
</evidence>
<dbReference type="Gene3D" id="1.20.1560.10">
    <property type="entry name" value="ABC transporter type 1, transmembrane domain"/>
    <property type="match status" value="1"/>
</dbReference>
<dbReference type="InterPro" id="IPR003439">
    <property type="entry name" value="ABC_transporter-like_ATP-bd"/>
</dbReference>
<evidence type="ECO:0000256" key="3">
    <source>
        <dbReference type="ARBA" id="ARBA00014334"/>
    </source>
</evidence>
<evidence type="ECO:0000256" key="8">
    <source>
        <dbReference type="ARBA" id="ARBA00022840"/>
    </source>
</evidence>
<dbReference type="STRING" id="448386.A0A2V3J0I7"/>
<feature type="transmembrane region" description="Helical" evidence="12">
    <location>
        <begin position="297"/>
        <end position="317"/>
    </location>
</feature>
<evidence type="ECO:0000259" key="14">
    <source>
        <dbReference type="PROSITE" id="PS50929"/>
    </source>
</evidence>
<dbReference type="FunFam" id="3.40.50.300:FF:000240">
    <property type="entry name" value="ABC transporter B family member 20"/>
    <property type="match status" value="1"/>
</dbReference>
<keyword evidence="6" id="KW-0677">Repeat</keyword>
<feature type="transmembrane region" description="Helical" evidence="12">
    <location>
        <begin position="867"/>
        <end position="884"/>
    </location>
</feature>
<dbReference type="CDD" id="cd03249">
    <property type="entry name" value="ABC_MTABC3_MDL1_MDL2"/>
    <property type="match status" value="2"/>
</dbReference>